<keyword evidence="9" id="KW-0067">ATP-binding</keyword>
<comment type="caution">
    <text evidence="13">The sequence shown here is derived from an EMBL/GenBank/DDBJ whole genome shotgun (WGS) entry which is preliminary data.</text>
</comment>
<dbReference type="GO" id="GO:0005524">
    <property type="term" value="F:ATP binding"/>
    <property type="evidence" value="ECO:0007669"/>
    <property type="project" value="UniProtKB-KW"/>
</dbReference>
<evidence type="ECO:0000256" key="8">
    <source>
        <dbReference type="ARBA" id="ARBA00022741"/>
    </source>
</evidence>
<keyword evidence="5" id="KW-0808">Transferase</keyword>
<keyword evidence="7" id="KW-0548">Nucleotidyltransferase</keyword>
<sequence length="217" mass="22890">MAERFSLTDGLIDNQELIERAVASLRDGKLIIAPLEHGYVFLADAFNHGAVKKIHKLRQVPPATAAQVIVGDIKTVKGISLQFGETITALAEKFWPGLLTINLTPAQGLVWDLGDARALKEISVRVPSAEFVRSVALASGPLAVGAACLSGRPAPRKSTFFPALDSDYAALFDLGELPEGPSSTVIAIEQEGARLVRAGAISLADLRSVSANISVPA</sequence>
<dbReference type="AlphaFoldDB" id="A0A0R2P082"/>
<dbReference type="PANTHER" id="PTHR17490:SF16">
    <property type="entry name" value="THREONYLCARBAMOYL-AMP SYNTHASE"/>
    <property type="match status" value="1"/>
</dbReference>
<evidence type="ECO:0000256" key="2">
    <source>
        <dbReference type="ARBA" id="ARBA00007663"/>
    </source>
</evidence>
<dbReference type="PANTHER" id="PTHR17490">
    <property type="entry name" value="SUA5"/>
    <property type="match status" value="1"/>
</dbReference>
<comment type="subcellular location">
    <subcellularLocation>
        <location evidence="1">Cytoplasm</location>
    </subcellularLocation>
</comment>
<evidence type="ECO:0000256" key="3">
    <source>
        <dbReference type="ARBA" id="ARBA00012584"/>
    </source>
</evidence>
<dbReference type="Gene3D" id="3.90.870.10">
    <property type="entry name" value="DHBP synthase"/>
    <property type="match status" value="1"/>
</dbReference>
<dbReference type="InterPro" id="IPR050156">
    <property type="entry name" value="TC-AMP_synthase_SUA5"/>
</dbReference>
<evidence type="ECO:0000313" key="13">
    <source>
        <dbReference type="EMBL" id="KRO30418.1"/>
    </source>
</evidence>
<dbReference type="GO" id="GO:0003725">
    <property type="term" value="F:double-stranded RNA binding"/>
    <property type="evidence" value="ECO:0007669"/>
    <property type="project" value="InterPro"/>
</dbReference>
<gene>
    <name evidence="13" type="ORF">ABR60_03515</name>
</gene>
<dbReference type="GO" id="GO:0000049">
    <property type="term" value="F:tRNA binding"/>
    <property type="evidence" value="ECO:0007669"/>
    <property type="project" value="TreeGrafter"/>
</dbReference>
<feature type="domain" description="YrdC-like" evidence="12">
    <location>
        <begin position="15"/>
        <end position="201"/>
    </location>
</feature>
<dbReference type="Proteomes" id="UP000053941">
    <property type="component" value="Unassembled WGS sequence"/>
</dbReference>
<evidence type="ECO:0000256" key="11">
    <source>
        <dbReference type="ARBA" id="ARBA00048366"/>
    </source>
</evidence>
<dbReference type="SUPFAM" id="SSF55821">
    <property type="entry name" value="YrdC/RibB"/>
    <property type="match status" value="1"/>
</dbReference>
<dbReference type="GO" id="GO:0008033">
    <property type="term" value="P:tRNA processing"/>
    <property type="evidence" value="ECO:0007669"/>
    <property type="project" value="UniProtKB-KW"/>
</dbReference>
<evidence type="ECO:0000256" key="10">
    <source>
        <dbReference type="ARBA" id="ARBA00029774"/>
    </source>
</evidence>
<dbReference type="PROSITE" id="PS51163">
    <property type="entry name" value="YRDC"/>
    <property type="match status" value="1"/>
</dbReference>
<keyword evidence="6" id="KW-0819">tRNA processing</keyword>
<dbReference type="GO" id="GO:0005737">
    <property type="term" value="C:cytoplasm"/>
    <property type="evidence" value="ECO:0007669"/>
    <property type="project" value="UniProtKB-SubCell"/>
</dbReference>
<evidence type="ECO:0000256" key="9">
    <source>
        <dbReference type="ARBA" id="ARBA00022840"/>
    </source>
</evidence>
<evidence type="ECO:0000256" key="5">
    <source>
        <dbReference type="ARBA" id="ARBA00022679"/>
    </source>
</evidence>
<evidence type="ECO:0000313" key="14">
    <source>
        <dbReference type="Proteomes" id="UP000053941"/>
    </source>
</evidence>
<dbReference type="EMBL" id="LIAS01000125">
    <property type="protein sequence ID" value="KRO30418.1"/>
    <property type="molecule type" value="Genomic_DNA"/>
</dbReference>
<dbReference type="InterPro" id="IPR006070">
    <property type="entry name" value="Sua5-like_dom"/>
</dbReference>
<comment type="catalytic activity">
    <reaction evidence="11">
        <text>L-threonine + hydrogencarbonate + ATP = L-threonylcarbamoyladenylate + diphosphate + H2O</text>
        <dbReference type="Rhea" id="RHEA:36407"/>
        <dbReference type="ChEBI" id="CHEBI:15377"/>
        <dbReference type="ChEBI" id="CHEBI:17544"/>
        <dbReference type="ChEBI" id="CHEBI:30616"/>
        <dbReference type="ChEBI" id="CHEBI:33019"/>
        <dbReference type="ChEBI" id="CHEBI:57926"/>
        <dbReference type="ChEBI" id="CHEBI:73682"/>
        <dbReference type="EC" id="2.7.7.87"/>
    </reaction>
</comment>
<dbReference type="EC" id="2.7.7.87" evidence="3"/>
<keyword evidence="8" id="KW-0547">Nucleotide-binding</keyword>
<proteinExistence type="inferred from homology"/>
<organism evidence="13 14">
    <name type="scientific">Actinobacteria bacterium BACL2 MAG-120802-bin41</name>
    <dbReference type="NCBI Taxonomy" id="1655568"/>
    <lineage>
        <taxon>Bacteria</taxon>
        <taxon>Bacillati</taxon>
        <taxon>Actinomycetota</taxon>
        <taxon>Actinomycetes</taxon>
        <taxon>Actinomycetes incertae sedis</taxon>
        <taxon>ac1 cluster</taxon>
    </lineage>
</organism>
<name>A0A0R2P082_9ACTN</name>
<evidence type="ECO:0000256" key="7">
    <source>
        <dbReference type="ARBA" id="ARBA00022695"/>
    </source>
</evidence>
<dbReference type="Pfam" id="PF01300">
    <property type="entry name" value="Sua5_yciO_yrdC"/>
    <property type="match status" value="1"/>
</dbReference>
<comment type="similarity">
    <text evidence="2">Belongs to the SUA5 family.</text>
</comment>
<protein>
    <recommendedName>
        <fullName evidence="10">L-threonylcarbamoyladenylate synthase</fullName>
        <ecNumber evidence="3">2.7.7.87</ecNumber>
    </recommendedName>
    <alternativeName>
        <fullName evidence="10">L-threonylcarbamoyladenylate synthase</fullName>
    </alternativeName>
</protein>
<reference evidence="13 14" key="1">
    <citation type="submission" date="2015-10" db="EMBL/GenBank/DDBJ databases">
        <title>Metagenome-Assembled Genomes uncover a global brackish microbiome.</title>
        <authorList>
            <person name="Hugerth L.W."/>
            <person name="Larsson J."/>
            <person name="Alneberg J."/>
            <person name="Lindh M.V."/>
            <person name="Legrand C."/>
            <person name="Pinhassi J."/>
            <person name="Andersson A.F."/>
        </authorList>
    </citation>
    <scope>NUCLEOTIDE SEQUENCE [LARGE SCALE GENOMIC DNA]</scope>
    <source>
        <strain evidence="13">BACL2 MAG-120802-bin41</strain>
    </source>
</reference>
<dbReference type="GO" id="GO:0061710">
    <property type="term" value="F:L-threonylcarbamoyladenylate synthase"/>
    <property type="evidence" value="ECO:0007669"/>
    <property type="project" value="UniProtKB-EC"/>
</dbReference>
<dbReference type="GO" id="GO:0006450">
    <property type="term" value="P:regulation of translational fidelity"/>
    <property type="evidence" value="ECO:0007669"/>
    <property type="project" value="TreeGrafter"/>
</dbReference>
<evidence type="ECO:0000259" key="12">
    <source>
        <dbReference type="PROSITE" id="PS51163"/>
    </source>
</evidence>
<evidence type="ECO:0000256" key="4">
    <source>
        <dbReference type="ARBA" id="ARBA00022490"/>
    </source>
</evidence>
<dbReference type="InterPro" id="IPR017945">
    <property type="entry name" value="DHBP_synth_RibB-like_a/b_dom"/>
</dbReference>
<keyword evidence="4" id="KW-0963">Cytoplasm</keyword>
<accession>A0A0R2P082</accession>
<evidence type="ECO:0000256" key="1">
    <source>
        <dbReference type="ARBA" id="ARBA00004496"/>
    </source>
</evidence>
<evidence type="ECO:0000256" key="6">
    <source>
        <dbReference type="ARBA" id="ARBA00022694"/>
    </source>
</evidence>